<dbReference type="AlphaFoldDB" id="A0A1S8ASW0"/>
<comment type="caution">
    <text evidence="3">The sequence shown here is derived from an EMBL/GenBank/DDBJ whole genome shotgun (WGS) entry which is preliminary data.</text>
</comment>
<dbReference type="PANTHER" id="PTHR31876:SF26">
    <property type="entry name" value="PROTEIN LIKE COV 2"/>
    <property type="match status" value="1"/>
</dbReference>
<dbReference type="Pfam" id="PF04367">
    <property type="entry name" value="DUF502"/>
    <property type="match status" value="1"/>
</dbReference>
<reference evidence="4" key="1">
    <citation type="submission" date="2016-04" db="EMBL/GenBank/DDBJ databases">
        <authorList>
            <person name="Chen S.-C."/>
            <person name="Lai M.-C."/>
        </authorList>
    </citation>
    <scope>NUCLEOTIDE SEQUENCE [LARGE SCALE GENOMIC DNA]</scope>
    <source>
        <strain evidence="4">AB14</strain>
    </source>
</reference>
<dbReference type="PANTHER" id="PTHR31876">
    <property type="entry name" value="COV-LIKE PROTEIN 1"/>
    <property type="match status" value="1"/>
</dbReference>
<feature type="region of interest" description="Disordered" evidence="1">
    <location>
        <begin position="191"/>
        <end position="219"/>
    </location>
</feature>
<dbReference type="RefSeq" id="WP_076143459.1">
    <property type="nucleotide sequence ID" value="NZ_LWLN01000001.1"/>
</dbReference>
<keyword evidence="2" id="KW-1133">Transmembrane helix</keyword>
<dbReference type="OrthoDB" id="156682at2157"/>
<organism evidence="3 4">
    <name type="scientific">Natrinema saccharevitans</name>
    <dbReference type="NCBI Taxonomy" id="301967"/>
    <lineage>
        <taxon>Archaea</taxon>
        <taxon>Methanobacteriati</taxon>
        <taxon>Methanobacteriota</taxon>
        <taxon>Stenosarchaea group</taxon>
        <taxon>Halobacteria</taxon>
        <taxon>Halobacteriales</taxon>
        <taxon>Natrialbaceae</taxon>
        <taxon>Natrinema</taxon>
    </lineage>
</organism>
<proteinExistence type="predicted"/>
<sequence length="219" mass="23539">MAWKREFASGLIVIGPILVTLYVLYRVYALVTGIVPMVPIDAVLSGVITHAPTRSLVVDVSHAIVPLVLFSIVTVAVGFLTRTTVGDLFTRGVDHVANRVPGLRVIYNASKVAAETTFGEEQALQEPVRVENWNGVEVPAFKTGHTTTDGRPVLFIPTAPNVSSGFVVEADPDRVTETDERVDETLAHVLSGGFGESTRPDGAAPTVPFETTDDRTDDE</sequence>
<evidence type="ECO:0008006" key="5">
    <source>
        <dbReference type="Google" id="ProtNLM"/>
    </source>
</evidence>
<keyword evidence="2" id="KW-0812">Transmembrane</keyword>
<dbReference type="InterPro" id="IPR007462">
    <property type="entry name" value="COV1-like"/>
</dbReference>
<evidence type="ECO:0000256" key="1">
    <source>
        <dbReference type="SAM" id="MobiDB-lite"/>
    </source>
</evidence>
<dbReference type="STRING" id="301967.A6E15_02820"/>
<dbReference type="EMBL" id="LWLN01000001">
    <property type="protein sequence ID" value="OLZ39978.1"/>
    <property type="molecule type" value="Genomic_DNA"/>
</dbReference>
<accession>A0A1S8ASW0</accession>
<evidence type="ECO:0000313" key="4">
    <source>
        <dbReference type="Proteomes" id="UP000189370"/>
    </source>
</evidence>
<feature type="transmembrane region" description="Helical" evidence="2">
    <location>
        <begin position="63"/>
        <end position="81"/>
    </location>
</feature>
<evidence type="ECO:0000313" key="3">
    <source>
        <dbReference type="EMBL" id="OLZ39978.1"/>
    </source>
</evidence>
<gene>
    <name evidence="3" type="ORF">A6E15_02820</name>
</gene>
<keyword evidence="4" id="KW-1185">Reference proteome</keyword>
<evidence type="ECO:0000256" key="2">
    <source>
        <dbReference type="SAM" id="Phobius"/>
    </source>
</evidence>
<protein>
    <recommendedName>
        <fullName evidence="5">DUF502 domain-containing protein</fullName>
    </recommendedName>
</protein>
<feature type="transmembrane region" description="Helical" evidence="2">
    <location>
        <begin position="7"/>
        <end position="28"/>
    </location>
</feature>
<name>A0A1S8ASW0_9EURY</name>
<dbReference type="Proteomes" id="UP000189370">
    <property type="component" value="Unassembled WGS sequence"/>
</dbReference>
<keyword evidence="2" id="KW-0472">Membrane</keyword>